<organism evidence="2 3">
    <name type="scientific">Rubus argutus</name>
    <name type="common">Southern blackberry</name>
    <dbReference type="NCBI Taxonomy" id="59490"/>
    <lineage>
        <taxon>Eukaryota</taxon>
        <taxon>Viridiplantae</taxon>
        <taxon>Streptophyta</taxon>
        <taxon>Embryophyta</taxon>
        <taxon>Tracheophyta</taxon>
        <taxon>Spermatophyta</taxon>
        <taxon>Magnoliopsida</taxon>
        <taxon>eudicotyledons</taxon>
        <taxon>Gunneridae</taxon>
        <taxon>Pentapetalae</taxon>
        <taxon>rosids</taxon>
        <taxon>fabids</taxon>
        <taxon>Rosales</taxon>
        <taxon>Rosaceae</taxon>
        <taxon>Rosoideae</taxon>
        <taxon>Rosoideae incertae sedis</taxon>
        <taxon>Rubus</taxon>
    </lineage>
</organism>
<sequence length="102" mass="11469">MEEADVMSRPKIPKPNSEEPNSAGARSCGICLKEHGPVCPYWDYVPPGATVCPGYSHESADCPHDEDKAAECRWIREVDTSKKYTPWVPNYVPRTPIPPELW</sequence>
<dbReference type="AlphaFoldDB" id="A0AAW1VSQ0"/>
<protein>
    <submittedName>
        <fullName evidence="2">Uncharacterized protein</fullName>
    </submittedName>
</protein>
<proteinExistence type="predicted"/>
<comment type="caution">
    <text evidence="2">The sequence shown here is derived from an EMBL/GenBank/DDBJ whole genome shotgun (WGS) entry which is preliminary data.</text>
</comment>
<evidence type="ECO:0000313" key="2">
    <source>
        <dbReference type="EMBL" id="KAK9910323.1"/>
    </source>
</evidence>
<reference evidence="2 3" key="1">
    <citation type="journal article" date="2023" name="G3 (Bethesda)">
        <title>A chromosome-length genome assembly and annotation of blackberry (Rubus argutus, cv. 'Hillquist').</title>
        <authorList>
            <person name="Bruna T."/>
            <person name="Aryal R."/>
            <person name="Dudchenko O."/>
            <person name="Sargent D.J."/>
            <person name="Mead D."/>
            <person name="Buti M."/>
            <person name="Cavallini A."/>
            <person name="Hytonen T."/>
            <person name="Andres J."/>
            <person name="Pham M."/>
            <person name="Weisz D."/>
            <person name="Mascagni F."/>
            <person name="Usai G."/>
            <person name="Natali L."/>
            <person name="Bassil N."/>
            <person name="Fernandez G.E."/>
            <person name="Lomsadze A."/>
            <person name="Armour M."/>
            <person name="Olukolu B."/>
            <person name="Poorten T."/>
            <person name="Britton C."/>
            <person name="Davik J."/>
            <person name="Ashrafi H."/>
            <person name="Aiden E.L."/>
            <person name="Borodovsky M."/>
            <person name="Worthington M."/>
        </authorList>
    </citation>
    <scope>NUCLEOTIDE SEQUENCE [LARGE SCALE GENOMIC DNA]</scope>
    <source>
        <strain evidence="2">PI 553951</strain>
    </source>
</reference>
<dbReference type="Proteomes" id="UP001457282">
    <property type="component" value="Unassembled WGS sequence"/>
</dbReference>
<dbReference type="EMBL" id="JBEDUW010000007">
    <property type="protein sequence ID" value="KAK9910323.1"/>
    <property type="molecule type" value="Genomic_DNA"/>
</dbReference>
<keyword evidence="3" id="KW-1185">Reference proteome</keyword>
<name>A0AAW1VSQ0_RUBAR</name>
<evidence type="ECO:0000256" key="1">
    <source>
        <dbReference type="SAM" id="MobiDB-lite"/>
    </source>
</evidence>
<gene>
    <name evidence="2" type="ORF">M0R45_034289</name>
</gene>
<evidence type="ECO:0000313" key="3">
    <source>
        <dbReference type="Proteomes" id="UP001457282"/>
    </source>
</evidence>
<accession>A0AAW1VSQ0</accession>
<feature type="region of interest" description="Disordered" evidence="1">
    <location>
        <begin position="1"/>
        <end position="25"/>
    </location>
</feature>